<sequence length="194" mass="22448">MTGGLDGYLRQEFRELEILDEITKLRYNNKLSSNVYGETRSHIISSYRRQKGANYIPSNMPNALQWNSKNPYILADPFDEAQWEIIKYENKENSTDSKSIPKKNISSKITPKYIVAEGTNVLHNLSSISKHQISLKRKHNTEVETSNKRTAYTSTNQQLNSPIGFKWDELTYSCAYDSLFTILLNILHTTPHDW</sequence>
<dbReference type="Proteomes" id="UP001055072">
    <property type="component" value="Unassembled WGS sequence"/>
</dbReference>
<organism evidence="1 2">
    <name type="scientific">Irpex rosettiformis</name>
    <dbReference type="NCBI Taxonomy" id="378272"/>
    <lineage>
        <taxon>Eukaryota</taxon>
        <taxon>Fungi</taxon>
        <taxon>Dikarya</taxon>
        <taxon>Basidiomycota</taxon>
        <taxon>Agaricomycotina</taxon>
        <taxon>Agaricomycetes</taxon>
        <taxon>Polyporales</taxon>
        <taxon>Irpicaceae</taxon>
        <taxon>Irpex</taxon>
    </lineage>
</organism>
<proteinExistence type="predicted"/>
<evidence type="ECO:0000313" key="1">
    <source>
        <dbReference type="EMBL" id="KAI0083774.1"/>
    </source>
</evidence>
<feature type="non-terminal residue" evidence="1">
    <location>
        <position position="194"/>
    </location>
</feature>
<dbReference type="EMBL" id="MU274954">
    <property type="protein sequence ID" value="KAI0083774.1"/>
    <property type="molecule type" value="Genomic_DNA"/>
</dbReference>
<protein>
    <submittedName>
        <fullName evidence="1">Uncharacterized protein</fullName>
    </submittedName>
</protein>
<gene>
    <name evidence="1" type="ORF">BDY19DRAFT_899810</name>
</gene>
<keyword evidence="2" id="KW-1185">Reference proteome</keyword>
<name>A0ACB8TP46_9APHY</name>
<evidence type="ECO:0000313" key="2">
    <source>
        <dbReference type="Proteomes" id="UP001055072"/>
    </source>
</evidence>
<accession>A0ACB8TP46</accession>
<reference evidence="1" key="1">
    <citation type="journal article" date="2021" name="Environ. Microbiol.">
        <title>Gene family expansions and transcriptome signatures uncover fungal adaptations to wood decay.</title>
        <authorList>
            <person name="Hage H."/>
            <person name="Miyauchi S."/>
            <person name="Viragh M."/>
            <person name="Drula E."/>
            <person name="Min B."/>
            <person name="Chaduli D."/>
            <person name="Navarro D."/>
            <person name="Favel A."/>
            <person name="Norest M."/>
            <person name="Lesage-Meessen L."/>
            <person name="Balint B."/>
            <person name="Merenyi Z."/>
            <person name="de Eugenio L."/>
            <person name="Morin E."/>
            <person name="Martinez A.T."/>
            <person name="Baldrian P."/>
            <person name="Stursova M."/>
            <person name="Martinez M.J."/>
            <person name="Novotny C."/>
            <person name="Magnuson J.K."/>
            <person name="Spatafora J.W."/>
            <person name="Maurice S."/>
            <person name="Pangilinan J."/>
            <person name="Andreopoulos W."/>
            <person name="LaButti K."/>
            <person name="Hundley H."/>
            <person name="Na H."/>
            <person name="Kuo A."/>
            <person name="Barry K."/>
            <person name="Lipzen A."/>
            <person name="Henrissat B."/>
            <person name="Riley R."/>
            <person name="Ahrendt S."/>
            <person name="Nagy L.G."/>
            <person name="Grigoriev I.V."/>
            <person name="Martin F."/>
            <person name="Rosso M.N."/>
        </authorList>
    </citation>
    <scope>NUCLEOTIDE SEQUENCE</scope>
    <source>
        <strain evidence="1">CBS 384.51</strain>
    </source>
</reference>
<comment type="caution">
    <text evidence="1">The sequence shown here is derived from an EMBL/GenBank/DDBJ whole genome shotgun (WGS) entry which is preliminary data.</text>
</comment>